<proteinExistence type="predicted"/>
<protein>
    <submittedName>
        <fullName evidence="2">Uncharacterized protein</fullName>
    </submittedName>
</protein>
<dbReference type="Proteomes" id="UP001390339">
    <property type="component" value="Unassembled WGS sequence"/>
</dbReference>
<accession>A0ABR2J3G4</accession>
<evidence type="ECO:0000313" key="3">
    <source>
        <dbReference type="Proteomes" id="UP001390339"/>
    </source>
</evidence>
<keyword evidence="3" id="KW-1185">Reference proteome</keyword>
<feature type="region of interest" description="Disordered" evidence="1">
    <location>
        <begin position="24"/>
        <end position="46"/>
    </location>
</feature>
<name>A0ABR2J3G4_9PEZI</name>
<reference evidence="2 3" key="1">
    <citation type="journal article" date="2024" name="IMA Fungus">
        <title>Apiospora arundinis, a panoply of carbohydrate-active enzymes and secondary metabolites.</title>
        <authorList>
            <person name="Sorensen T."/>
            <person name="Petersen C."/>
            <person name="Muurmann A.T."/>
            <person name="Christiansen J.V."/>
            <person name="Brundto M.L."/>
            <person name="Overgaard C.K."/>
            <person name="Boysen A.T."/>
            <person name="Wollenberg R.D."/>
            <person name="Larsen T.O."/>
            <person name="Sorensen J.L."/>
            <person name="Nielsen K.L."/>
            <person name="Sondergaard T.E."/>
        </authorList>
    </citation>
    <scope>NUCLEOTIDE SEQUENCE [LARGE SCALE GENOMIC DNA]</scope>
    <source>
        <strain evidence="2 3">AAU 773</strain>
    </source>
</reference>
<gene>
    <name evidence="2" type="ORF">PGQ11_002889</name>
</gene>
<evidence type="ECO:0000256" key="1">
    <source>
        <dbReference type="SAM" id="MobiDB-lite"/>
    </source>
</evidence>
<sequence length="91" mass="9536">MANHNGGKPIPPLPLPLSASITGHGGFLNLDDSPPERVSTRSPRPQYRQYLNSGSRAAGVVGGGSGVSSDGLSEIIQGWDFMDIIIDEHAP</sequence>
<organism evidence="2 3">
    <name type="scientific">Apiospora arundinis</name>
    <dbReference type="NCBI Taxonomy" id="335852"/>
    <lineage>
        <taxon>Eukaryota</taxon>
        <taxon>Fungi</taxon>
        <taxon>Dikarya</taxon>
        <taxon>Ascomycota</taxon>
        <taxon>Pezizomycotina</taxon>
        <taxon>Sordariomycetes</taxon>
        <taxon>Xylariomycetidae</taxon>
        <taxon>Amphisphaeriales</taxon>
        <taxon>Apiosporaceae</taxon>
        <taxon>Apiospora</taxon>
    </lineage>
</organism>
<dbReference type="EMBL" id="JAPCWZ010000003">
    <property type="protein sequence ID" value="KAK8872375.1"/>
    <property type="molecule type" value="Genomic_DNA"/>
</dbReference>
<evidence type="ECO:0000313" key="2">
    <source>
        <dbReference type="EMBL" id="KAK8872375.1"/>
    </source>
</evidence>
<comment type="caution">
    <text evidence="2">The sequence shown here is derived from an EMBL/GenBank/DDBJ whole genome shotgun (WGS) entry which is preliminary data.</text>
</comment>